<dbReference type="RefSeq" id="WP_068618020.1">
    <property type="nucleotide sequence ID" value="NZ_CP016268.1"/>
</dbReference>
<name>A0A193LJF8_9GAMM</name>
<organism evidence="13 14">
    <name type="scientific">Woeseia oceani</name>
    <dbReference type="NCBI Taxonomy" id="1548547"/>
    <lineage>
        <taxon>Bacteria</taxon>
        <taxon>Pseudomonadati</taxon>
        <taxon>Pseudomonadota</taxon>
        <taxon>Gammaproteobacteria</taxon>
        <taxon>Woeseiales</taxon>
        <taxon>Woeseiaceae</taxon>
        <taxon>Woeseia</taxon>
    </lineage>
</organism>
<evidence type="ECO:0000313" key="13">
    <source>
        <dbReference type="EMBL" id="ANO52568.1"/>
    </source>
</evidence>
<keyword evidence="2 8" id="KW-0813">Transport</keyword>
<keyword evidence="3 8" id="KW-1134">Transmembrane beta strand</keyword>
<evidence type="ECO:0000256" key="7">
    <source>
        <dbReference type="ARBA" id="ARBA00023237"/>
    </source>
</evidence>
<feature type="domain" description="TonB-dependent receptor-like beta-barrel" evidence="11">
    <location>
        <begin position="247"/>
        <end position="661"/>
    </location>
</feature>
<dbReference type="Pfam" id="PF00593">
    <property type="entry name" value="TonB_dep_Rec_b-barrel"/>
    <property type="match status" value="1"/>
</dbReference>
<dbReference type="GO" id="GO:0009279">
    <property type="term" value="C:cell outer membrane"/>
    <property type="evidence" value="ECO:0007669"/>
    <property type="project" value="UniProtKB-SubCell"/>
</dbReference>
<feature type="signal peptide" evidence="10">
    <location>
        <begin position="1"/>
        <end position="20"/>
    </location>
</feature>
<evidence type="ECO:0000256" key="2">
    <source>
        <dbReference type="ARBA" id="ARBA00022448"/>
    </source>
</evidence>
<keyword evidence="5 9" id="KW-0798">TonB box</keyword>
<evidence type="ECO:0000259" key="11">
    <source>
        <dbReference type="Pfam" id="PF00593"/>
    </source>
</evidence>
<keyword evidence="7 8" id="KW-0998">Cell outer membrane</keyword>
<dbReference type="InterPro" id="IPR037066">
    <property type="entry name" value="Plug_dom_sf"/>
</dbReference>
<evidence type="ECO:0000256" key="8">
    <source>
        <dbReference type="PROSITE-ProRule" id="PRU01360"/>
    </source>
</evidence>
<dbReference type="InterPro" id="IPR039426">
    <property type="entry name" value="TonB-dep_rcpt-like"/>
</dbReference>
<gene>
    <name evidence="13" type="ORF">BA177_16480</name>
</gene>
<evidence type="ECO:0000256" key="10">
    <source>
        <dbReference type="SAM" id="SignalP"/>
    </source>
</evidence>
<evidence type="ECO:0000256" key="3">
    <source>
        <dbReference type="ARBA" id="ARBA00022452"/>
    </source>
</evidence>
<sequence>MLFRAALIVTFSLAPMAATAQLAEAEEIVVTASRAEKPRNTIPNTVTVIDETDLQQQLNVGGDLSTVLGNLIPSFSPSRQKLTSAGESLRGRDPLYLVDGVPQSNPLRDGSRDAYTIDPLMIERVEVIHGANAIHGLGASGGIINLITKRPSDTLQQSLRVDTTLQDENTSDSLGFGVNYSVSGRFDAVDVMASVAYRQSGIAYDPDGRVIGFDNTQGDTMDADMLNVFVKGGYNWQDQRLELTVNDFELAGNNDWLAIPGDIASGIPTTAEEGTVPGIAPTNDVRMVSALYANEDLFGQSLRLQVFRQSFAGTYGGGIFATFQDPALGTDIFDQSQNESEKAGAKLTLATGNIGGAPVSLVYGFDLLQDKTTQVLALTGRAWVPESNYRNTSLFAQAEFSGIERLTVTAGVRHEIADLKVDDFTTLASYNGGQFVAGGKPDFSETLMNIGAVYKATERLRVFANASEGFSMPDVGRVLRGINTPGESVESFLNLTPIVTNNAEFGIEHSTDTTSMQFSYYTSESDFGQRLQLNSDGIYMVQREKMEIDGIELRLRWQASGTDIIDLRYAHTDGEYDSNDDGRVDTDLAGANATPDRVNLSWERSWTDRVSTRLQINHLLDRTFRDAAGASSSEFDGYTTLDLSSDIQLGNGVVQIGAQNLTNKDYFTYYSQTLGNNDRNFKGHGRTIRFSYRVEF</sequence>
<dbReference type="InterPro" id="IPR012910">
    <property type="entry name" value="Plug_dom"/>
</dbReference>
<accession>A0A193LJF8</accession>
<dbReference type="KEGG" id="woc:BA177_16480"/>
<comment type="similarity">
    <text evidence="8 9">Belongs to the TonB-dependent receptor family.</text>
</comment>
<dbReference type="Gene3D" id="2.170.130.10">
    <property type="entry name" value="TonB-dependent receptor, plug domain"/>
    <property type="match status" value="1"/>
</dbReference>
<dbReference type="AlphaFoldDB" id="A0A193LJF8"/>
<dbReference type="SUPFAM" id="SSF56935">
    <property type="entry name" value="Porins"/>
    <property type="match status" value="1"/>
</dbReference>
<evidence type="ECO:0000256" key="4">
    <source>
        <dbReference type="ARBA" id="ARBA00022692"/>
    </source>
</evidence>
<dbReference type="Gene3D" id="2.40.170.20">
    <property type="entry name" value="TonB-dependent receptor, beta-barrel domain"/>
    <property type="match status" value="1"/>
</dbReference>
<proteinExistence type="inferred from homology"/>
<dbReference type="Proteomes" id="UP000092695">
    <property type="component" value="Chromosome"/>
</dbReference>
<feature type="chain" id="PRO_5008260335" evidence="10">
    <location>
        <begin position="21"/>
        <end position="696"/>
    </location>
</feature>
<dbReference type="EMBL" id="CP016268">
    <property type="protein sequence ID" value="ANO52568.1"/>
    <property type="molecule type" value="Genomic_DNA"/>
</dbReference>
<dbReference type="InterPro" id="IPR036942">
    <property type="entry name" value="Beta-barrel_TonB_sf"/>
</dbReference>
<evidence type="ECO:0000256" key="6">
    <source>
        <dbReference type="ARBA" id="ARBA00023136"/>
    </source>
</evidence>
<evidence type="ECO:0000256" key="9">
    <source>
        <dbReference type="RuleBase" id="RU003357"/>
    </source>
</evidence>
<dbReference type="PANTHER" id="PTHR30069">
    <property type="entry name" value="TONB-DEPENDENT OUTER MEMBRANE RECEPTOR"/>
    <property type="match status" value="1"/>
</dbReference>
<protein>
    <submittedName>
        <fullName evidence="13">TonB-dependent receptor</fullName>
    </submittedName>
</protein>
<evidence type="ECO:0000256" key="1">
    <source>
        <dbReference type="ARBA" id="ARBA00004571"/>
    </source>
</evidence>
<dbReference type="CDD" id="cd01347">
    <property type="entry name" value="ligand_gated_channel"/>
    <property type="match status" value="1"/>
</dbReference>
<dbReference type="InterPro" id="IPR000531">
    <property type="entry name" value="Beta-barrel_TonB"/>
</dbReference>
<dbReference type="STRING" id="1548547.BA177_16480"/>
<dbReference type="GO" id="GO:0044718">
    <property type="term" value="P:siderophore transmembrane transport"/>
    <property type="evidence" value="ECO:0007669"/>
    <property type="project" value="TreeGrafter"/>
</dbReference>
<keyword evidence="13" id="KW-0675">Receptor</keyword>
<keyword evidence="4 8" id="KW-0812">Transmembrane</keyword>
<dbReference type="PANTHER" id="PTHR30069:SF42">
    <property type="entry name" value="FERRIC AEROBACTIN RECEPTOR"/>
    <property type="match status" value="1"/>
</dbReference>
<evidence type="ECO:0000259" key="12">
    <source>
        <dbReference type="Pfam" id="PF07715"/>
    </source>
</evidence>
<dbReference type="OrthoDB" id="8670144at2"/>
<evidence type="ECO:0000256" key="5">
    <source>
        <dbReference type="ARBA" id="ARBA00023077"/>
    </source>
</evidence>
<keyword evidence="10" id="KW-0732">Signal</keyword>
<keyword evidence="14" id="KW-1185">Reference proteome</keyword>
<dbReference type="GO" id="GO:0015344">
    <property type="term" value="F:siderophore uptake transmembrane transporter activity"/>
    <property type="evidence" value="ECO:0007669"/>
    <property type="project" value="TreeGrafter"/>
</dbReference>
<dbReference type="Pfam" id="PF07715">
    <property type="entry name" value="Plug"/>
    <property type="match status" value="1"/>
</dbReference>
<feature type="domain" description="TonB-dependent receptor plug" evidence="12">
    <location>
        <begin position="40"/>
        <end position="143"/>
    </location>
</feature>
<keyword evidence="6 8" id="KW-0472">Membrane</keyword>
<dbReference type="PROSITE" id="PS52016">
    <property type="entry name" value="TONB_DEPENDENT_REC_3"/>
    <property type="match status" value="1"/>
</dbReference>
<reference evidence="13 14" key="1">
    <citation type="submission" date="2016-06" db="EMBL/GenBank/DDBJ databases">
        <title>Complete genome sequence of a deep-branching marine Gamma Proteobacterium Woeseia oceani type strain XK5.</title>
        <authorList>
            <person name="Mu D."/>
            <person name="Du Z."/>
        </authorList>
    </citation>
    <scope>NUCLEOTIDE SEQUENCE [LARGE SCALE GENOMIC DNA]</scope>
    <source>
        <strain evidence="13 14">XK5</strain>
    </source>
</reference>
<evidence type="ECO:0000313" key="14">
    <source>
        <dbReference type="Proteomes" id="UP000092695"/>
    </source>
</evidence>
<comment type="subcellular location">
    <subcellularLocation>
        <location evidence="1 8">Cell outer membrane</location>
        <topology evidence="1 8">Multi-pass membrane protein</topology>
    </subcellularLocation>
</comment>